<dbReference type="InterPro" id="IPR011990">
    <property type="entry name" value="TPR-like_helical_dom_sf"/>
</dbReference>
<dbReference type="Pfam" id="PF24575">
    <property type="entry name" value="TPR_Slam"/>
    <property type="match status" value="1"/>
</dbReference>
<dbReference type="RefSeq" id="WP_121121944.1">
    <property type="nucleotide sequence ID" value="NZ_CP016604.1"/>
</dbReference>
<name>A0A420XIZ3_9PAST</name>
<reference evidence="11 12" key="1">
    <citation type="submission" date="2018-10" db="EMBL/GenBank/DDBJ databases">
        <title>Genomic Encyclopedia of Type Strains, Phase IV (KMG-IV): sequencing the most valuable type-strain genomes for metagenomic binning, comparative biology and taxonomic classification.</title>
        <authorList>
            <person name="Goeker M."/>
        </authorList>
    </citation>
    <scope>NUCLEOTIDE SEQUENCE [LARGE SCALE GENOMIC DNA]</scope>
    <source>
        <strain evidence="11 12">DSM 23800</strain>
    </source>
</reference>
<dbReference type="Proteomes" id="UP000280099">
    <property type="component" value="Unassembled WGS sequence"/>
</dbReference>
<sequence>MKHFFFLFFSFLPLSVFSIELTDHNAIEPFDANFMQKMPNTAEQLKFSEQNSPDIPDDFSYDDLKNNIYLTEKILNNLLLQNNIKFIPFLLKIYESFPNKDPILLDFAYARIEKENGNFEQAIKLYRKILVSNPKLNPIRFTLATTLFENKQNNLAREQFEKLRQESDLPDTIKAQVESYLYSIQQQNNWKFNITASYVNERNVNNASSSTYIPEITLAGLPFKKGKSMLPQKAKGISYSLNLSKEFNLYKNHYLIFEQQLYGKSYWTNHSFDDANSRTSLGYAYKNTLSVTKITPFYALRWYGNHRYSKSGGLHLSYRKWLTPHWQYSASGEYAIQRYPENTVLNGINYQLSSTLLWQNDSTQFSYVGADYYHENTRAKQYSNDKTTLRIGWEKHWEWEGLSNHIFLSASHRKYKDQAKIGVFPLGKRRIDKIYVATIMLWKRDWQLWHITPKLVLKWHKQSSNIPSLYQYTDKNINLVFEVGL</sequence>
<comment type="subcellular location">
    <subcellularLocation>
        <location evidence="1">Cell outer membrane</location>
        <topology evidence="1">Multi-pass membrane protein</topology>
    </subcellularLocation>
</comment>
<feature type="chain" id="PRO_5019452534" evidence="8">
    <location>
        <begin position="19"/>
        <end position="485"/>
    </location>
</feature>
<evidence type="ECO:0000313" key="11">
    <source>
        <dbReference type="EMBL" id="RKR77327.1"/>
    </source>
</evidence>
<dbReference type="SUPFAM" id="SSF48452">
    <property type="entry name" value="TPR-like"/>
    <property type="match status" value="1"/>
</dbReference>
<dbReference type="EMBL" id="RBJC01000004">
    <property type="protein sequence ID" value="RKR77327.1"/>
    <property type="molecule type" value="Genomic_DNA"/>
</dbReference>
<evidence type="ECO:0000256" key="5">
    <source>
        <dbReference type="ARBA" id="ARBA00023136"/>
    </source>
</evidence>
<dbReference type="Gene3D" id="1.25.40.10">
    <property type="entry name" value="Tetratricopeptide repeat domain"/>
    <property type="match status" value="1"/>
</dbReference>
<evidence type="ECO:0000256" key="2">
    <source>
        <dbReference type="ARBA" id="ARBA00022452"/>
    </source>
</evidence>
<evidence type="ECO:0000256" key="7">
    <source>
        <dbReference type="ARBA" id="ARBA00023609"/>
    </source>
</evidence>
<comment type="similarity">
    <text evidence="7">Belongs to the Slam family.</text>
</comment>
<keyword evidence="12" id="KW-1185">Reference proteome</keyword>
<keyword evidence="3" id="KW-0812">Transmembrane</keyword>
<organism evidence="11 12">
    <name type="scientific">Otariodibacter oris</name>
    <dbReference type="NCBI Taxonomy" id="1032623"/>
    <lineage>
        <taxon>Bacteria</taxon>
        <taxon>Pseudomonadati</taxon>
        <taxon>Pseudomonadota</taxon>
        <taxon>Gammaproteobacteria</taxon>
        <taxon>Pasteurellales</taxon>
        <taxon>Pasteurellaceae</taxon>
        <taxon>Otariodibacter</taxon>
    </lineage>
</organism>
<dbReference type="GO" id="GO:0009279">
    <property type="term" value="C:cell outer membrane"/>
    <property type="evidence" value="ECO:0007669"/>
    <property type="project" value="UniProtKB-SubCell"/>
</dbReference>
<evidence type="ECO:0000256" key="1">
    <source>
        <dbReference type="ARBA" id="ARBA00004571"/>
    </source>
</evidence>
<protein>
    <submittedName>
        <fullName evidence="11">Uncharacterized protein DUF560</fullName>
    </submittedName>
</protein>
<dbReference type="InterPro" id="IPR057556">
    <property type="entry name" value="TPR_Slam"/>
</dbReference>
<evidence type="ECO:0000256" key="8">
    <source>
        <dbReference type="SAM" id="SignalP"/>
    </source>
</evidence>
<dbReference type="OrthoDB" id="7525402at2"/>
<evidence type="ECO:0000313" key="12">
    <source>
        <dbReference type="Proteomes" id="UP000280099"/>
    </source>
</evidence>
<dbReference type="Pfam" id="PF04575">
    <property type="entry name" value="SlipAM"/>
    <property type="match status" value="1"/>
</dbReference>
<comment type="caution">
    <text evidence="11">The sequence shown here is derived from an EMBL/GenBank/DDBJ whole genome shotgun (WGS) entry which is preliminary data.</text>
</comment>
<evidence type="ECO:0000259" key="9">
    <source>
        <dbReference type="Pfam" id="PF04575"/>
    </source>
</evidence>
<evidence type="ECO:0000256" key="3">
    <source>
        <dbReference type="ARBA" id="ARBA00022692"/>
    </source>
</evidence>
<keyword evidence="4 8" id="KW-0732">Signal</keyword>
<proteinExistence type="inferred from homology"/>
<evidence type="ECO:0000256" key="6">
    <source>
        <dbReference type="ARBA" id="ARBA00023237"/>
    </source>
</evidence>
<keyword evidence="5" id="KW-0472">Membrane</keyword>
<keyword evidence="2" id="KW-1134">Transmembrane beta strand</keyword>
<evidence type="ECO:0000259" key="10">
    <source>
        <dbReference type="Pfam" id="PF24575"/>
    </source>
</evidence>
<evidence type="ECO:0000256" key="4">
    <source>
        <dbReference type="ARBA" id="ARBA00022729"/>
    </source>
</evidence>
<dbReference type="InterPro" id="IPR007655">
    <property type="entry name" value="Slam_C"/>
</dbReference>
<dbReference type="AlphaFoldDB" id="A0A420XIZ3"/>
<keyword evidence="6" id="KW-0998">Cell outer membrane</keyword>
<accession>A0A420XIZ3</accession>
<gene>
    <name evidence="11" type="ORF">DES31_0656</name>
</gene>
<feature type="domain" description="Surface lipoprotein assembly modifier N-terminal TPR repeats region" evidence="10">
    <location>
        <begin position="59"/>
        <end position="160"/>
    </location>
</feature>
<feature type="signal peptide" evidence="8">
    <location>
        <begin position="1"/>
        <end position="18"/>
    </location>
</feature>
<feature type="domain" description="Surface lipoprotein assembly modifier C-terminal" evidence="9">
    <location>
        <begin position="190"/>
        <end position="482"/>
    </location>
</feature>